<protein>
    <submittedName>
        <fullName evidence="1">Transcription factor SPATULA</fullName>
    </submittedName>
</protein>
<proteinExistence type="predicted"/>
<name>A0ACC0HNL0_9ERIC</name>
<dbReference type="Proteomes" id="UP001060215">
    <property type="component" value="Chromosome 4"/>
</dbReference>
<accession>A0ACC0HNL0</accession>
<evidence type="ECO:0000313" key="1">
    <source>
        <dbReference type="EMBL" id="KAI8015167.1"/>
    </source>
</evidence>
<comment type="caution">
    <text evidence="1">The sequence shown here is derived from an EMBL/GenBank/DDBJ whole genome shotgun (WGS) entry which is preliminary data.</text>
</comment>
<organism evidence="1 2">
    <name type="scientific">Camellia lanceoleosa</name>
    <dbReference type="NCBI Taxonomy" id="1840588"/>
    <lineage>
        <taxon>Eukaryota</taxon>
        <taxon>Viridiplantae</taxon>
        <taxon>Streptophyta</taxon>
        <taxon>Embryophyta</taxon>
        <taxon>Tracheophyta</taxon>
        <taxon>Spermatophyta</taxon>
        <taxon>Magnoliopsida</taxon>
        <taxon>eudicotyledons</taxon>
        <taxon>Gunneridae</taxon>
        <taxon>Pentapetalae</taxon>
        <taxon>asterids</taxon>
        <taxon>Ericales</taxon>
        <taxon>Theaceae</taxon>
        <taxon>Camellia</taxon>
    </lineage>
</organism>
<gene>
    <name evidence="1" type="ORF">LOK49_LG05G03421</name>
</gene>
<reference evidence="1 2" key="1">
    <citation type="journal article" date="2022" name="Plant J.">
        <title>Chromosome-level genome of Camellia lanceoleosa provides a valuable resource for understanding genome evolution and self-incompatibility.</title>
        <authorList>
            <person name="Gong W."/>
            <person name="Xiao S."/>
            <person name="Wang L."/>
            <person name="Liao Z."/>
            <person name="Chang Y."/>
            <person name="Mo W."/>
            <person name="Hu G."/>
            <person name="Li W."/>
            <person name="Zhao G."/>
            <person name="Zhu H."/>
            <person name="Hu X."/>
            <person name="Ji K."/>
            <person name="Xiang X."/>
            <person name="Song Q."/>
            <person name="Yuan D."/>
            <person name="Jin S."/>
            <person name="Zhang L."/>
        </authorList>
    </citation>
    <scope>NUCLEOTIDE SEQUENCE [LARGE SCALE GENOMIC DNA]</scope>
    <source>
        <strain evidence="1">SQ_2022a</strain>
    </source>
</reference>
<dbReference type="EMBL" id="CM045761">
    <property type="protein sequence ID" value="KAI8015167.1"/>
    <property type="molecule type" value="Genomic_DNA"/>
</dbReference>
<sequence>MADLYGTNARSSSLESEELPSFLHNLVHNSLASPISSCSTVKDKHRQSFLSPPPPQTITSSSATNLFCRLPMFSDSDSRFRERASTAGSSMMVDSSVDFNFSDPGRGFMADAREFTRNTFSAACVVDSDGITSSLKRKFAEENDFDDFGSDCKKGSDASEAPVSPGLPRSSKRSRAAEVHNLSEKRRRSRINEKMKALQNLIPNSNKTDKASMLDEAIEYLKQLQLQVQMLSMRNGLSLHPFCFPGSLHPTQLPQAGIRFSEGNEVLNTNGGADTFPRNQEISMQAAFDLPNQCTPSNQPNLISPTTNISISETPFELDPSIQNHCVPFNHLTSSKELCREDRLS</sequence>
<keyword evidence="2" id="KW-1185">Reference proteome</keyword>
<evidence type="ECO:0000313" key="2">
    <source>
        <dbReference type="Proteomes" id="UP001060215"/>
    </source>
</evidence>